<dbReference type="AlphaFoldDB" id="A0AAR5PVA5"/>
<keyword evidence="12" id="KW-0443">Lipid metabolism</keyword>
<dbReference type="InterPro" id="IPR029044">
    <property type="entry name" value="Nucleotide-diphossugar_trans"/>
</dbReference>
<feature type="transmembrane region" description="Helical" evidence="16">
    <location>
        <begin position="6"/>
        <end position="32"/>
    </location>
</feature>
<dbReference type="FunFam" id="3.90.550.10:FF:000041">
    <property type="entry name" value="UDP-glucose ceramide glucosyltransferase"/>
    <property type="match status" value="1"/>
</dbReference>
<keyword evidence="9 16" id="KW-0812">Transmembrane</keyword>
<dbReference type="GO" id="GO:0006679">
    <property type="term" value="P:glucosylceramide biosynthetic process"/>
    <property type="evidence" value="ECO:0007669"/>
    <property type="project" value="TreeGrafter"/>
</dbReference>
<dbReference type="PANTHER" id="PTHR12726:SF0">
    <property type="entry name" value="CERAMIDE GLUCOSYLTRANSFERASE"/>
    <property type="match status" value="1"/>
</dbReference>
<organism evidence="17 18">
    <name type="scientific">Dendroctonus ponderosae</name>
    <name type="common">Mountain pine beetle</name>
    <dbReference type="NCBI Taxonomy" id="77166"/>
    <lineage>
        <taxon>Eukaryota</taxon>
        <taxon>Metazoa</taxon>
        <taxon>Ecdysozoa</taxon>
        <taxon>Arthropoda</taxon>
        <taxon>Hexapoda</taxon>
        <taxon>Insecta</taxon>
        <taxon>Pterygota</taxon>
        <taxon>Neoptera</taxon>
        <taxon>Endopterygota</taxon>
        <taxon>Coleoptera</taxon>
        <taxon>Polyphaga</taxon>
        <taxon>Cucujiformia</taxon>
        <taxon>Curculionidae</taxon>
        <taxon>Scolytinae</taxon>
        <taxon>Dendroctonus</taxon>
    </lineage>
</organism>
<reference evidence="17" key="2">
    <citation type="submission" date="2024-08" db="UniProtKB">
        <authorList>
            <consortium name="EnsemblMetazoa"/>
        </authorList>
    </citation>
    <scope>IDENTIFICATION</scope>
</reference>
<comment type="catalytic activity">
    <reaction evidence="14">
        <text>UDP-alpha-D-xylose + an N-acylsphing-4-enine = a beta-D-xylosyl-(1&lt;-&gt;1')-N-acylsphing-4-enine + UDP + H(+)</text>
        <dbReference type="Rhea" id="RHEA:70243"/>
        <dbReference type="ChEBI" id="CHEBI:15378"/>
        <dbReference type="ChEBI" id="CHEBI:52639"/>
        <dbReference type="ChEBI" id="CHEBI:57632"/>
        <dbReference type="ChEBI" id="CHEBI:58223"/>
        <dbReference type="ChEBI" id="CHEBI:189068"/>
    </reaction>
    <physiologicalReaction direction="left-to-right" evidence="14">
        <dbReference type="Rhea" id="RHEA:70244"/>
    </physiologicalReaction>
</comment>
<protein>
    <recommendedName>
        <fullName evidence="5">ceramide glucosyltransferase</fullName>
        <ecNumber evidence="5">2.4.1.80</ecNumber>
    </recommendedName>
</protein>
<accession>A0AAR5PVA5</accession>
<dbReference type="InterPro" id="IPR025993">
    <property type="entry name" value="Ceramide_glucosylTrfase"/>
</dbReference>
<keyword evidence="8" id="KW-0808">Transferase</keyword>
<evidence type="ECO:0000256" key="9">
    <source>
        <dbReference type="ARBA" id="ARBA00022692"/>
    </source>
</evidence>
<sequence>MAPMIYTLYGFAIFFFVFWCAMWLLHLIAIFYGKYRLHKKNPELLLDEPYPGVSILKPLMGVDPHLVSNLETFFTMRYPTYELLFCVEDEKDPAIEVVNSLIEKYPKVQTDVFIGGSTVGVNPKINNMHKAFEASNYDLILISDSGIRMKEDTLQDMVNHMTERTGIVHQMPFTSDRNGFAATLEKIYFGTAQSRMYLSADCVRVNCHTGMSTLMRKHVLEEEGGLKSFGCYLAEDFFISKHFLDKGWKTTISSQPAMQNSGVCDVHSFQARLTRWAKLRMAMLPLVIVFEPLSECMVIGACAGWATSLLFRWEPLVFYLIHILVWFLCDWLLLSIVQNGSLPFSKFEFIIGWLFRECTGPYLFILAVFDPSIRWRNRCFKLAWGGIAQEVSPRSKC</sequence>
<evidence type="ECO:0000313" key="18">
    <source>
        <dbReference type="Proteomes" id="UP000019118"/>
    </source>
</evidence>
<evidence type="ECO:0000256" key="16">
    <source>
        <dbReference type="SAM" id="Phobius"/>
    </source>
</evidence>
<evidence type="ECO:0000256" key="14">
    <source>
        <dbReference type="ARBA" id="ARBA00047869"/>
    </source>
</evidence>
<dbReference type="EC" id="2.4.1.80" evidence="5"/>
<evidence type="ECO:0000256" key="15">
    <source>
        <dbReference type="ARBA" id="ARBA00048104"/>
    </source>
</evidence>
<evidence type="ECO:0000256" key="5">
    <source>
        <dbReference type="ARBA" id="ARBA00012699"/>
    </source>
</evidence>
<evidence type="ECO:0000256" key="1">
    <source>
        <dbReference type="ARBA" id="ARBA00004653"/>
    </source>
</evidence>
<keyword evidence="18" id="KW-1185">Reference proteome</keyword>
<keyword evidence="13 16" id="KW-0472">Membrane</keyword>
<keyword evidence="10 16" id="KW-1133">Transmembrane helix</keyword>
<comment type="subcellular location">
    <subcellularLocation>
        <location evidence="1">Golgi apparatus membrane</location>
        <topology evidence="1">Multi-pass membrane protein</topology>
    </subcellularLocation>
</comment>
<reference evidence="18" key="1">
    <citation type="journal article" date="2013" name="Genome Biol.">
        <title>Draft genome of the mountain pine beetle, Dendroctonus ponderosae Hopkins, a major forest pest.</title>
        <authorList>
            <person name="Keeling C.I."/>
            <person name="Yuen M.M."/>
            <person name="Liao N.Y."/>
            <person name="Docking T.R."/>
            <person name="Chan S.K."/>
            <person name="Taylor G.A."/>
            <person name="Palmquist D.L."/>
            <person name="Jackman S.D."/>
            <person name="Nguyen A."/>
            <person name="Li M."/>
            <person name="Henderson H."/>
            <person name="Janes J.K."/>
            <person name="Zhao Y."/>
            <person name="Pandoh P."/>
            <person name="Moore R."/>
            <person name="Sperling F.A."/>
            <person name="Huber D.P."/>
            <person name="Birol I."/>
            <person name="Jones S.J."/>
            <person name="Bohlmann J."/>
        </authorList>
    </citation>
    <scope>NUCLEOTIDE SEQUENCE</scope>
</reference>
<keyword evidence="6" id="KW-0444">Lipid biosynthesis</keyword>
<name>A0AAR5PVA5_DENPD</name>
<dbReference type="GeneID" id="109540879"/>
<dbReference type="GO" id="GO:0000139">
    <property type="term" value="C:Golgi membrane"/>
    <property type="evidence" value="ECO:0007669"/>
    <property type="project" value="UniProtKB-SubCell"/>
</dbReference>
<dbReference type="PANTHER" id="PTHR12726">
    <property type="entry name" value="CERAMIDE GLUCOSYLTRANSFERASE"/>
    <property type="match status" value="1"/>
</dbReference>
<dbReference type="Pfam" id="PF13506">
    <property type="entry name" value="Glyco_transf_21"/>
    <property type="match status" value="1"/>
</dbReference>
<evidence type="ECO:0000256" key="11">
    <source>
        <dbReference type="ARBA" id="ARBA00023034"/>
    </source>
</evidence>
<evidence type="ECO:0000256" key="3">
    <source>
        <dbReference type="ARBA" id="ARBA00004991"/>
    </source>
</evidence>
<comment type="pathway">
    <text evidence="3">Sphingolipid metabolism.</text>
</comment>
<dbReference type="EnsemblMetazoa" id="XM_019909385.1">
    <property type="protein sequence ID" value="XP_019764944.1"/>
    <property type="gene ID" value="LOC109540879"/>
</dbReference>
<evidence type="ECO:0000256" key="7">
    <source>
        <dbReference type="ARBA" id="ARBA00022676"/>
    </source>
</evidence>
<feature type="transmembrane region" description="Helical" evidence="16">
    <location>
        <begin position="349"/>
        <end position="369"/>
    </location>
</feature>
<comment type="catalytic activity">
    <reaction evidence="15">
        <text>N-(9Z-octadecenoyl)-sphing-4-enine + UDP-alpha-D-xylose = beta-D-xylosyl-(1&lt;-&gt;1')-N-(9Z-octadecenoyl)-sphing-4-enine + UDP + H(+)</text>
        <dbReference type="Rhea" id="RHEA:70247"/>
        <dbReference type="ChEBI" id="CHEBI:15378"/>
        <dbReference type="ChEBI" id="CHEBI:57632"/>
        <dbReference type="ChEBI" id="CHEBI:58223"/>
        <dbReference type="ChEBI" id="CHEBI:77996"/>
        <dbReference type="ChEBI" id="CHEBI:189081"/>
    </reaction>
    <physiologicalReaction direction="left-to-right" evidence="15">
        <dbReference type="Rhea" id="RHEA:70248"/>
    </physiologicalReaction>
</comment>
<evidence type="ECO:0000256" key="6">
    <source>
        <dbReference type="ARBA" id="ARBA00022516"/>
    </source>
</evidence>
<dbReference type="Gene3D" id="3.90.550.10">
    <property type="entry name" value="Spore Coat Polysaccharide Biosynthesis Protein SpsA, Chain A"/>
    <property type="match status" value="1"/>
</dbReference>
<evidence type="ECO:0000256" key="4">
    <source>
        <dbReference type="ARBA" id="ARBA00006739"/>
    </source>
</evidence>
<evidence type="ECO:0000313" key="17">
    <source>
        <dbReference type="EnsemblMetazoa" id="XP_019764944.1"/>
    </source>
</evidence>
<dbReference type="Proteomes" id="UP000019118">
    <property type="component" value="Unassembled WGS sequence"/>
</dbReference>
<feature type="transmembrane region" description="Helical" evidence="16">
    <location>
        <begin position="318"/>
        <end position="337"/>
    </location>
</feature>
<dbReference type="RefSeq" id="XP_019764944.1">
    <property type="nucleotide sequence ID" value="XM_019909385.2"/>
</dbReference>
<dbReference type="SUPFAM" id="SSF53448">
    <property type="entry name" value="Nucleotide-diphospho-sugar transferases"/>
    <property type="match status" value="1"/>
</dbReference>
<dbReference type="CDD" id="cd02520">
    <property type="entry name" value="Glucosylceramide_synthase"/>
    <property type="match status" value="1"/>
</dbReference>
<evidence type="ECO:0000256" key="10">
    <source>
        <dbReference type="ARBA" id="ARBA00022989"/>
    </source>
</evidence>
<dbReference type="GO" id="GO:0008120">
    <property type="term" value="F:ceramide glucosyltransferase activity"/>
    <property type="evidence" value="ECO:0007669"/>
    <property type="project" value="UniProtKB-EC"/>
</dbReference>
<dbReference type="KEGG" id="dpa:109540879"/>
<comment type="similarity">
    <text evidence="4">Belongs to the glycosyltransferase 2 family.</text>
</comment>
<evidence type="ECO:0000256" key="12">
    <source>
        <dbReference type="ARBA" id="ARBA00023098"/>
    </source>
</evidence>
<evidence type="ECO:0000256" key="8">
    <source>
        <dbReference type="ARBA" id="ARBA00022679"/>
    </source>
</evidence>
<proteinExistence type="inferred from homology"/>
<keyword evidence="11" id="KW-0333">Golgi apparatus</keyword>
<evidence type="ECO:0000256" key="13">
    <source>
        <dbReference type="ARBA" id="ARBA00023136"/>
    </source>
</evidence>
<keyword evidence="7" id="KW-0328">Glycosyltransferase</keyword>
<comment type="pathway">
    <text evidence="2">Lipid metabolism; sphingolipid metabolism.</text>
</comment>
<evidence type="ECO:0000256" key="2">
    <source>
        <dbReference type="ARBA" id="ARBA00004760"/>
    </source>
</evidence>